<sequence length="326" mass="36661">MKTLNWAILGTGTIANEMAASMQKHGRPAYAVGNRTYEKAKAFGQKYGIQKVYADFQEMFIDPEVDIIYIATPHNKHFEFMKQALENGKHILVEKSITLNSAELDETMALAKEKGLVMAEAMTIYHMPLYKKLREILDAGTLGKVNLLTMNFGSFKEYDENNRFFNRNLAGGAMLDIGVYALSFVRWFLDSKPDQLLSQVRTASTGVDEQSGLLLTNQEGQMATVMLSLHSKQPKRGMISCERGYIEIMEYPRAGEAKVTYTDTGKTEIIEAGDNADALYYEVLDMEHAIIGGDASAMQLSFSKDVMDLMTAFRKKWGVSYPEEER</sequence>
<name>A0ABV1I3T5_9FIRM</name>
<feature type="domain" description="Gfo/Idh/MocA-like oxidoreductase N-terminal" evidence="3">
    <location>
        <begin position="4"/>
        <end position="118"/>
    </location>
</feature>
<dbReference type="RefSeq" id="WP_349145017.1">
    <property type="nucleotide sequence ID" value="NZ_JBBMFC010000031.1"/>
</dbReference>
<dbReference type="EMBL" id="JBBMFC010000031">
    <property type="protein sequence ID" value="MEQ2579862.1"/>
    <property type="molecule type" value="Genomic_DNA"/>
</dbReference>
<dbReference type="InterPro" id="IPR036291">
    <property type="entry name" value="NAD(P)-bd_dom_sf"/>
</dbReference>
<dbReference type="SUPFAM" id="SSF51735">
    <property type="entry name" value="NAD(P)-binding Rossmann-fold domains"/>
    <property type="match status" value="1"/>
</dbReference>
<dbReference type="Pfam" id="PF22725">
    <property type="entry name" value="GFO_IDH_MocA_C3"/>
    <property type="match status" value="1"/>
</dbReference>
<dbReference type="InterPro" id="IPR055170">
    <property type="entry name" value="GFO_IDH_MocA-like_dom"/>
</dbReference>
<evidence type="ECO:0000259" key="3">
    <source>
        <dbReference type="Pfam" id="PF01408"/>
    </source>
</evidence>
<dbReference type="PANTHER" id="PTHR22604:SF105">
    <property type="entry name" value="TRANS-1,2-DIHYDROBENZENE-1,2-DIOL DEHYDROGENASE"/>
    <property type="match status" value="1"/>
</dbReference>
<dbReference type="Gene3D" id="3.40.50.720">
    <property type="entry name" value="NAD(P)-binding Rossmann-like Domain"/>
    <property type="match status" value="1"/>
</dbReference>
<feature type="domain" description="GFO/IDH/MocA-like oxidoreductase" evidence="4">
    <location>
        <begin position="130"/>
        <end position="247"/>
    </location>
</feature>
<organism evidence="5 6">
    <name type="scientific">Hominiventricola aquisgranensis</name>
    <dbReference type="NCBI Taxonomy" id="3133164"/>
    <lineage>
        <taxon>Bacteria</taxon>
        <taxon>Bacillati</taxon>
        <taxon>Bacillota</taxon>
        <taxon>Clostridia</taxon>
        <taxon>Lachnospirales</taxon>
        <taxon>Lachnospiraceae</taxon>
        <taxon>Hominiventricola</taxon>
    </lineage>
</organism>
<dbReference type="InterPro" id="IPR050984">
    <property type="entry name" value="Gfo/Idh/MocA_domain"/>
</dbReference>
<gene>
    <name evidence="5" type="ORF">WMO62_13695</name>
</gene>
<keyword evidence="6" id="KW-1185">Reference proteome</keyword>
<comment type="similarity">
    <text evidence="1">Belongs to the Gfo/Idh/MocA family.</text>
</comment>
<keyword evidence="2" id="KW-0560">Oxidoreductase</keyword>
<dbReference type="SUPFAM" id="SSF55347">
    <property type="entry name" value="Glyceraldehyde-3-phosphate dehydrogenase-like, C-terminal domain"/>
    <property type="match status" value="1"/>
</dbReference>
<proteinExistence type="inferred from homology"/>
<reference evidence="5 6" key="1">
    <citation type="submission" date="2024-03" db="EMBL/GenBank/DDBJ databases">
        <title>Human intestinal bacterial collection.</title>
        <authorList>
            <person name="Pauvert C."/>
            <person name="Hitch T.C.A."/>
            <person name="Clavel T."/>
        </authorList>
    </citation>
    <scope>NUCLEOTIDE SEQUENCE [LARGE SCALE GENOMIC DNA]</scope>
    <source>
        <strain evidence="5 6">CLA-AA-H78B</strain>
    </source>
</reference>
<dbReference type="InterPro" id="IPR000683">
    <property type="entry name" value="Gfo/Idh/MocA-like_OxRdtase_N"/>
</dbReference>
<protein>
    <submittedName>
        <fullName evidence="5">Gfo/Idh/MocA family oxidoreductase</fullName>
    </submittedName>
</protein>
<evidence type="ECO:0000256" key="1">
    <source>
        <dbReference type="ARBA" id="ARBA00010928"/>
    </source>
</evidence>
<dbReference type="Proteomes" id="UP001470288">
    <property type="component" value="Unassembled WGS sequence"/>
</dbReference>
<dbReference type="Pfam" id="PF01408">
    <property type="entry name" value="GFO_IDH_MocA"/>
    <property type="match status" value="1"/>
</dbReference>
<evidence type="ECO:0000256" key="2">
    <source>
        <dbReference type="ARBA" id="ARBA00023002"/>
    </source>
</evidence>
<evidence type="ECO:0000313" key="5">
    <source>
        <dbReference type="EMBL" id="MEQ2579862.1"/>
    </source>
</evidence>
<dbReference type="Gene3D" id="3.30.360.10">
    <property type="entry name" value="Dihydrodipicolinate Reductase, domain 2"/>
    <property type="match status" value="1"/>
</dbReference>
<accession>A0ABV1I3T5</accession>
<comment type="caution">
    <text evidence="5">The sequence shown here is derived from an EMBL/GenBank/DDBJ whole genome shotgun (WGS) entry which is preliminary data.</text>
</comment>
<evidence type="ECO:0000259" key="4">
    <source>
        <dbReference type="Pfam" id="PF22725"/>
    </source>
</evidence>
<dbReference type="PANTHER" id="PTHR22604">
    <property type="entry name" value="OXIDOREDUCTASES"/>
    <property type="match status" value="1"/>
</dbReference>
<evidence type="ECO:0000313" key="6">
    <source>
        <dbReference type="Proteomes" id="UP001470288"/>
    </source>
</evidence>